<evidence type="ECO:0000256" key="2">
    <source>
        <dbReference type="ARBA" id="ARBA00022692"/>
    </source>
</evidence>
<dbReference type="SMART" id="SM00382">
    <property type="entry name" value="AAA"/>
    <property type="match status" value="1"/>
</dbReference>
<evidence type="ECO:0000256" key="7">
    <source>
        <dbReference type="SAM" id="Phobius"/>
    </source>
</evidence>
<keyword evidence="5 7" id="KW-1133">Transmembrane helix</keyword>
<accession>A0ABQ2N447</accession>
<dbReference type="PROSITE" id="PS50893">
    <property type="entry name" value="ABC_TRANSPORTER_2"/>
    <property type="match status" value="1"/>
</dbReference>
<organism evidence="10 11">
    <name type="scientific">Microbacterium nanhaiense</name>
    <dbReference type="NCBI Taxonomy" id="1301026"/>
    <lineage>
        <taxon>Bacteria</taxon>
        <taxon>Bacillati</taxon>
        <taxon>Actinomycetota</taxon>
        <taxon>Actinomycetes</taxon>
        <taxon>Micrococcales</taxon>
        <taxon>Microbacteriaceae</taxon>
        <taxon>Microbacterium</taxon>
    </lineage>
</organism>
<dbReference type="Pfam" id="PF00664">
    <property type="entry name" value="ABC_membrane"/>
    <property type="match status" value="1"/>
</dbReference>
<protein>
    <submittedName>
        <fullName evidence="10">Protein-tyrosine-phosphatase</fullName>
    </submittedName>
</protein>
<sequence length="573" mass="61713">MSGKERDHRRGRRLLRFLRPYLKPERRLIAGGFVAMFAEVAFRLFEPWPLKFVIDAVIAPGAAERTGILGLLALCALGVVAAAGLRALSSYLMTVCFSLAGTRAMNAVRSDVFSHTLRLPLRFHTGTRSGDLINRLVSDIGKLRDVAVTAAMPLIGNVVTLLGMLAVMFVIDWRLGLIVAAALPVFVLHSRRASRRITSAARVQRTREGELAGSAGESFGAIKVVHAYSLEDQLEQGFQKSNDRELSEGVRATRLSAGLERWTDVLVGVATAAVLLVGGWGVLEGRLTPGDLVVFVQYLKGAFKPMRDLAKYTGRIAKAAASGERIIDLVGTRNELDDLPGAHRMQRIDGAVSFRGVSASYGDGTRALDGIDLEIAPGERVALVGHSGSGKSTLASLLLRLQDPVAGSVMIDGRDLRAYTLASLRENVAIVLQESVLFTGTIRENIRMGRPDASDAEVEEAARAANVAEFAETMPEGLDTPVGERGETLSGGQRQRIAIARGMLRDARIVILDEAMAGLDGASAEKVRVAVERLCAGRTTIVVTHTPEEAESCDRVITLRRGRIVDEKDTAHA</sequence>
<dbReference type="PROSITE" id="PS50929">
    <property type="entry name" value="ABC_TM1F"/>
    <property type="match status" value="1"/>
</dbReference>
<evidence type="ECO:0000256" key="4">
    <source>
        <dbReference type="ARBA" id="ARBA00022840"/>
    </source>
</evidence>
<dbReference type="RefSeq" id="WP_188702580.1">
    <property type="nucleotide sequence ID" value="NZ_BMMQ01000009.1"/>
</dbReference>
<dbReference type="InterPro" id="IPR017871">
    <property type="entry name" value="ABC_transporter-like_CS"/>
</dbReference>
<dbReference type="SUPFAM" id="SSF90123">
    <property type="entry name" value="ABC transporter transmembrane region"/>
    <property type="match status" value="1"/>
</dbReference>
<feature type="transmembrane region" description="Helical" evidence="7">
    <location>
        <begin position="173"/>
        <end position="189"/>
    </location>
</feature>
<feature type="transmembrane region" description="Helical" evidence="7">
    <location>
        <begin position="265"/>
        <end position="283"/>
    </location>
</feature>
<dbReference type="PANTHER" id="PTHR24221">
    <property type="entry name" value="ATP-BINDING CASSETTE SUB-FAMILY B"/>
    <property type="match status" value="1"/>
</dbReference>
<dbReference type="InterPro" id="IPR027417">
    <property type="entry name" value="P-loop_NTPase"/>
</dbReference>
<keyword evidence="11" id="KW-1185">Reference proteome</keyword>
<dbReference type="PANTHER" id="PTHR24221:SF468">
    <property type="entry name" value="ABC TRANSPORTER"/>
    <property type="match status" value="1"/>
</dbReference>
<dbReference type="SUPFAM" id="SSF52540">
    <property type="entry name" value="P-loop containing nucleoside triphosphate hydrolases"/>
    <property type="match status" value="1"/>
</dbReference>
<dbReference type="Proteomes" id="UP000638043">
    <property type="component" value="Unassembled WGS sequence"/>
</dbReference>
<dbReference type="Pfam" id="PF00005">
    <property type="entry name" value="ABC_tran"/>
    <property type="match status" value="1"/>
</dbReference>
<keyword evidence="6 7" id="KW-0472">Membrane</keyword>
<evidence type="ECO:0000259" key="9">
    <source>
        <dbReference type="PROSITE" id="PS50929"/>
    </source>
</evidence>
<feature type="domain" description="ABC transporter" evidence="8">
    <location>
        <begin position="352"/>
        <end position="573"/>
    </location>
</feature>
<dbReference type="EMBL" id="BMMQ01000009">
    <property type="protein sequence ID" value="GGO66488.1"/>
    <property type="molecule type" value="Genomic_DNA"/>
</dbReference>
<evidence type="ECO:0000313" key="11">
    <source>
        <dbReference type="Proteomes" id="UP000638043"/>
    </source>
</evidence>
<comment type="subcellular location">
    <subcellularLocation>
        <location evidence="1">Cell membrane</location>
        <topology evidence="1">Multi-pass membrane protein</topology>
    </subcellularLocation>
</comment>
<feature type="transmembrane region" description="Helical" evidence="7">
    <location>
        <begin position="28"/>
        <end position="45"/>
    </location>
</feature>
<feature type="transmembrane region" description="Helical" evidence="7">
    <location>
        <begin position="65"/>
        <end position="85"/>
    </location>
</feature>
<keyword evidence="4" id="KW-0067">ATP-binding</keyword>
<dbReference type="InterPro" id="IPR039421">
    <property type="entry name" value="Type_1_exporter"/>
</dbReference>
<evidence type="ECO:0000259" key="8">
    <source>
        <dbReference type="PROSITE" id="PS50893"/>
    </source>
</evidence>
<keyword evidence="3" id="KW-0547">Nucleotide-binding</keyword>
<evidence type="ECO:0000313" key="10">
    <source>
        <dbReference type="EMBL" id="GGO66488.1"/>
    </source>
</evidence>
<evidence type="ECO:0000256" key="5">
    <source>
        <dbReference type="ARBA" id="ARBA00022989"/>
    </source>
</evidence>
<dbReference type="PROSITE" id="PS00211">
    <property type="entry name" value="ABC_TRANSPORTER_1"/>
    <property type="match status" value="1"/>
</dbReference>
<name>A0ABQ2N447_9MICO</name>
<dbReference type="InterPro" id="IPR003439">
    <property type="entry name" value="ABC_transporter-like_ATP-bd"/>
</dbReference>
<comment type="caution">
    <text evidence="10">The sequence shown here is derived from an EMBL/GenBank/DDBJ whole genome shotgun (WGS) entry which is preliminary data.</text>
</comment>
<dbReference type="Gene3D" id="3.40.50.300">
    <property type="entry name" value="P-loop containing nucleotide triphosphate hydrolases"/>
    <property type="match status" value="1"/>
</dbReference>
<dbReference type="CDD" id="cd18564">
    <property type="entry name" value="ABC_6TM_exporter_like"/>
    <property type="match status" value="1"/>
</dbReference>
<keyword evidence="2 7" id="KW-0812">Transmembrane</keyword>
<feature type="domain" description="ABC transmembrane type-1" evidence="9">
    <location>
        <begin position="30"/>
        <end position="318"/>
    </location>
</feature>
<dbReference type="InterPro" id="IPR003593">
    <property type="entry name" value="AAA+_ATPase"/>
</dbReference>
<dbReference type="Gene3D" id="1.20.1560.10">
    <property type="entry name" value="ABC transporter type 1, transmembrane domain"/>
    <property type="match status" value="1"/>
</dbReference>
<reference evidence="11" key="1">
    <citation type="journal article" date="2019" name="Int. J. Syst. Evol. Microbiol.">
        <title>The Global Catalogue of Microorganisms (GCM) 10K type strain sequencing project: providing services to taxonomists for standard genome sequencing and annotation.</title>
        <authorList>
            <consortium name="The Broad Institute Genomics Platform"/>
            <consortium name="The Broad Institute Genome Sequencing Center for Infectious Disease"/>
            <person name="Wu L."/>
            <person name="Ma J."/>
        </authorList>
    </citation>
    <scope>NUCLEOTIDE SEQUENCE [LARGE SCALE GENOMIC DNA]</scope>
    <source>
        <strain evidence="11">CGMCC 4.7181</strain>
    </source>
</reference>
<evidence type="ECO:0000256" key="3">
    <source>
        <dbReference type="ARBA" id="ARBA00022741"/>
    </source>
</evidence>
<gene>
    <name evidence="10" type="ORF">GCM10010910_26050</name>
</gene>
<dbReference type="InterPro" id="IPR036640">
    <property type="entry name" value="ABC1_TM_sf"/>
</dbReference>
<evidence type="ECO:0000256" key="1">
    <source>
        <dbReference type="ARBA" id="ARBA00004651"/>
    </source>
</evidence>
<feature type="transmembrane region" description="Helical" evidence="7">
    <location>
        <begin position="146"/>
        <end position="167"/>
    </location>
</feature>
<proteinExistence type="predicted"/>
<evidence type="ECO:0000256" key="6">
    <source>
        <dbReference type="ARBA" id="ARBA00023136"/>
    </source>
</evidence>
<dbReference type="InterPro" id="IPR011527">
    <property type="entry name" value="ABC1_TM_dom"/>
</dbReference>